<dbReference type="Proteomes" id="UP000466345">
    <property type="component" value="Unassembled WGS sequence"/>
</dbReference>
<name>A0A7K0CRY9_9ACTN</name>
<dbReference type="CDD" id="cd12797">
    <property type="entry name" value="M23_peptidase"/>
    <property type="match status" value="1"/>
</dbReference>
<dbReference type="AlphaFoldDB" id="A0A7K0CRY9"/>
<accession>A0A7K0CRY9</accession>
<evidence type="ECO:0000313" key="4">
    <source>
        <dbReference type="Proteomes" id="UP000466345"/>
    </source>
</evidence>
<dbReference type="InterPro" id="IPR011055">
    <property type="entry name" value="Dup_hybrid_motif"/>
</dbReference>
<dbReference type="PANTHER" id="PTHR21666:SF270">
    <property type="entry name" value="MUREIN HYDROLASE ACTIVATOR ENVC"/>
    <property type="match status" value="1"/>
</dbReference>
<feature type="signal peptide" evidence="1">
    <location>
        <begin position="1"/>
        <end position="37"/>
    </location>
</feature>
<dbReference type="Gene3D" id="2.70.70.10">
    <property type="entry name" value="Glucose Permease (Domain IIA)"/>
    <property type="match status" value="1"/>
</dbReference>
<dbReference type="Pfam" id="PF01551">
    <property type="entry name" value="Peptidase_M23"/>
    <property type="match status" value="1"/>
</dbReference>
<dbReference type="OrthoDB" id="5244067at2"/>
<evidence type="ECO:0000313" key="3">
    <source>
        <dbReference type="EMBL" id="MQY16190.1"/>
    </source>
</evidence>
<keyword evidence="1" id="KW-0732">Signal</keyword>
<evidence type="ECO:0000256" key="1">
    <source>
        <dbReference type="SAM" id="SignalP"/>
    </source>
</evidence>
<keyword evidence="4" id="KW-1185">Reference proteome</keyword>
<sequence length="175" mass="17763">MYADITARIRKTPARAAVAAAGAGLALAVAGGATAHAAPASGWVSPVTAPFHFTGTYNADGAHWAHKHSGQDFAAPTGTAVKAAATGTVVTNGWGGAYGNQIVIKHANGMYTQYGHLSKSNVVTGQSVAAGSVIGKIGSTGNSTGPHLHFEVRTTPYYGSSVNPLVYLQNKGVKF</sequence>
<dbReference type="SUPFAM" id="SSF51261">
    <property type="entry name" value="Duplicated hybrid motif"/>
    <property type="match status" value="1"/>
</dbReference>
<dbReference type="GO" id="GO:0004222">
    <property type="term" value="F:metalloendopeptidase activity"/>
    <property type="evidence" value="ECO:0007669"/>
    <property type="project" value="TreeGrafter"/>
</dbReference>
<dbReference type="RefSeq" id="WP_153456977.1">
    <property type="nucleotide sequence ID" value="NZ_WEGJ01000047.1"/>
</dbReference>
<evidence type="ECO:0000259" key="2">
    <source>
        <dbReference type="Pfam" id="PF01551"/>
    </source>
</evidence>
<dbReference type="InterPro" id="IPR050570">
    <property type="entry name" value="Cell_wall_metabolism_enzyme"/>
</dbReference>
<comment type="caution">
    <text evidence="3">The sequence shown here is derived from an EMBL/GenBank/DDBJ whole genome shotgun (WGS) entry which is preliminary data.</text>
</comment>
<dbReference type="PANTHER" id="PTHR21666">
    <property type="entry name" value="PEPTIDASE-RELATED"/>
    <property type="match status" value="1"/>
</dbReference>
<gene>
    <name evidence="3" type="ORF">SRB5_63860</name>
</gene>
<proteinExistence type="predicted"/>
<organism evidence="3 4">
    <name type="scientific">Streptomyces smaragdinus</name>
    <dbReference type="NCBI Taxonomy" id="2585196"/>
    <lineage>
        <taxon>Bacteria</taxon>
        <taxon>Bacillati</taxon>
        <taxon>Actinomycetota</taxon>
        <taxon>Actinomycetes</taxon>
        <taxon>Kitasatosporales</taxon>
        <taxon>Streptomycetaceae</taxon>
        <taxon>Streptomyces</taxon>
    </lineage>
</organism>
<feature type="chain" id="PRO_5029703574" description="M23ase beta-sheet core domain-containing protein" evidence="1">
    <location>
        <begin position="38"/>
        <end position="175"/>
    </location>
</feature>
<dbReference type="InterPro" id="IPR016047">
    <property type="entry name" value="M23ase_b-sheet_dom"/>
</dbReference>
<dbReference type="EMBL" id="WEGJ01000047">
    <property type="protein sequence ID" value="MQY16190.1"/>
    <property type="molecule type" value="Genomic_DNA"/>
</dbReference>
<feature type="domain" description="M23ase beta-sheet core" evidence="2">
    <location>
        <begin position="67"/>
        <end position="164"/>
    </location>
</feature>
<reference evidence="3 4" key="1">
    <citation type="submission" date="2019-10" db="EMBL/GenBank/DDBJ databases">
        <title>Streptomyces smaragdinus sp. nov. and Streptomyces fabii sp. nov., isolated from the gut of fungus growing-termite Macrotermes natalensis.</title>
        <authorList>
            <person name="Schwitalla J."/>
            <person name="Benndorf R."/>
            <person name="Martin K."/>
            <person name="De Beer W."/>
            <person name="Kaster A.-K."/>
            <person name="Vollmers J."/>
            <person name="Poulsen M."/>
            <person name="Beemelmanns C."/>
        </authorList>
    </citation>
    <scope>NUCLEOTIDE SEQUENCE [LARGE SCALE GENOMIC DNA]</scope>
    <source>
        <strain evidence="3 4">RB5</strain>
    </source>
</reference>
<protein>
    <recommendedName>
        <fullName evidence="2">M23ase beta-sheet core domain-containing protein</fullName>
    </recommendedName>
</protein>
<dbReference type="FunFam" id="2.70.70.10:FF:000013">
    <property type="entry name" value="Peptidase family M23"/>
    <property type="match status" value="1"/>
</dbReference>